<dbReference type="EMBL" id="CP063849">
    <property type="protein sequence ID" value="QOY91547.1"/>
    <property type="molecule type" value="Genomic_DNA"/>
</dbReference>
<sequence length="115" mass="12447">MTDYVLYLHLALGLFLFIALGANKVKQWRGGVMAAALLLVLSGGYNFMTKMKSPPAGWHAGIGIKILLALHVITMAFLIARGGASPEKEARWRKSALGSAVIVILIGLYFSNFAR</sequence>
<evidence type="ECO:0000313" key="3">
    <source>
        <dbReference type="Proteomes" id="UP000593892"/>
    </source>
</evidence>
<evidence type="ECO:0000313" key="2">
    <source>
        <dbReference type="EMBL" id="QOY91547.1"/>
    </source>
</evidence>
<keyword evidence="1" id="KW-0472">Membrane</keyword>
<keyword evidence="1" id="KW-0812">Transmembrane</keyword>
<evidence type="ECO:0000256" key="1">
    <source>
        <dbReference type="SAM" id="Phobius"/>
    </source>
</evidence>
<name>A0A7S7NXD5_PALFE</name>
<dbReference type="Proteomes" id="UP000593892">
    <property type="component" value="Chromosome"/>
</dbReference>
<proteinExistence type="predicted"/>
<protein>
    <submittedName>
        <fullName evidence="2">Uncharacterized protein</fullName>
    </submittedName>
</protein>
<dbReference type="AlphaFoldDB" id="A0A7S7NXD5"/>
<feature type="transmembrane region" description="Helical" evidence="1">
    <location>
        <begin position="92"/>
        <end position="110"/>
    </location>
</feature>
<feature type="transmembrane region" description="Helical" evidence="1">
    <location>
        <begin position="30"/>
        <end position="48"/>
    </location>
</feature>
<organism evidence="2 3">
    <name type="scientific">Paludibaculum fermentans</name>
    <dbReference type="NCBI Taxonomy" id="1473598"/>
    <lineage>
        <taxon>Bacteria</taxon>
        <taxon>Pseudomonadati</taxon>
        <taxon>Acidobacteriota</taxon>
        <taxon>Terriglobia</taxon>
        <taxon>Bryobacterales</taxon>
        <taxon>Bryobacteraceae</taxon>
        <taxon>Paludibaculum</taxon>
    </lineage>
</organism>
<feature type="transmembrane region" description="Helical" evidence="1">
    <location>
        <begin position="6"/>
        <end position="23"/>
    </location>
</feature>
<keyword evidence="1" id="KW-1133">Transmembrane helix</keyword>
<gene>
    <name evidence="2" type="ORF">IRI77_16850</name>
</gene>
<feature type="transmembrane region" description="Helical" evidence="1">
    <location>
        <begin position="60"/>
        <end position="80"/>
    </location>
</feature>
<keyword evidence="3" id="KW-1185">Reference proteome</keyword>
<accession>A0A7S7NXD5</accession>
<dbReference type="RefSeq" id="WP_194453201.1">
    <property type="nucleotide sequence ID" value="NZ_CP063849.1"/>
</dbReference>
<reference evidence="2 3" key="1">
    <citation type="submission" date="2020-10" db="EMBL/GenBank/DDBJ databases">
        <title>Complete genome sequence of Paludibaculum fermentans P105T, a facultatively anaerobic acidobacterium capable of dissimilatory Fe(III) reduction.</title>
        <authorList>
            <person name="Dedysh S.N."/>
            <person name="Beletsky A.V."/>
            <person name="Kulichevskaya I.S."/>
            <person name="Mardanov A.V."/>
            <person name="Ravin N.V."/>
        </authorList>
    </citation>
    <scope>NUCLEOTIDE SEQUENCE [LARGE SCALE GENOMIC DNA]</scope>
    <source>
        <strain evidence="2 3">P105</strain>
    </source>
</reference>
<dbReference type="KEGG" id="pfer:IRI77_16850"/>